<keyword evidence="2" id="KW-1185">Reference proteome</keyword>
<organism evidence="1 2">
    <name type="scientific">Bosea lupini</name>
    <dbReference type="NCBI Taxonomy" id="1036779"/>
    <lineage>
        <taxon>Bacteria</taxon>
        <taxon>Pseudomonadati</taxon>
        <taxon>Pseudomonadota</taxon>
        <taxon>Alphaproteobacteria</taxon>
        <taxon>Hyphomicrobiales</taxon>
        <taxon>Boseaceae</taxon>
        <taxon>Bosea</taxon>
    </lineage>
</organism>
<dbReference type="STRING" id="1036779.SAMN04515666_101315"/>
<proteinExistence type="predicted"/>
<dbReference type="Proteomes" id="UP000199664">
    <property type="component" value="Unassembled WGS sequence"/>
</dbReference>
<name>A0A1H7GC93_9HYPH</name>
<gene>
    <name evidence="1" type="ORF">SAMN04515666_101315</name>
</gene>
<dbReference type="RefSeq" id="WP_091829093.1">
    <property type="nucleotide sequence ID" value="NZ_FOAN01000001.1"/>
</dbReference>
<evidence type="ECO:0000313" key="2">
    <source>
        <dbReference type="Proteomes" id="UP000199664"/>
    </source>
</evidence>
<accession>A0A1H7GC93</accession>
<evidence type="ECO:0000313" key="1">
    <source>
        <dbReference type="EMBL" id="SEK35718.1"/>
    </source>
</evidence>
<dbReference type="AlphaFoldDB" id="A0A1H7GC93"/>
<reference evidence="2" key="1">
    <citation type="submission" date="2016-10" db="EMBL/GenBank/DDBJ databases">
        <authorList>
            <person name="Varghese N."/>
            <person name="Submissions S."/>
        </authorList>
    </citation>
    <scope>NUCLEOTIDE SEQUENCE [LARGE SCALE GENOMIC DNA]</scope>
    <source>
        <strain evidence="2">LMG 26383,CCUG 61248,R- 45681</strain>
    </source>
</reference>
<protein>
    <submittedName>
        <fullName evidence="1">Uncharacterized protein</fullName>
    </submittedName>
</protein>
<sequence length="105" mass="11450">MKGRSVQQHYALAAASRGYLYELPKSVIVGNPAGVFRHVHSFGRVTLRDCVKLGWLERKPVTHPRLGVVMSQIVLTAAGQAELGRPLLRAAARRQAGTPAQEARP</sequence>
<dbReference type="EMBL" id="FOAN01000001">
    <property type="protein sequence ID" value="SEK35718.1"/>
    <property type="molecule type" value="Genomic_DNA"/>
</dbReference>